<keyword evidence="1" id="KW-1133">Transmembrane helix</keyword>
<feature type="transmembrane region" description="Helical" evidence="1">
    <location>
        <begin position="30"/>
        <end position="55"/>
    </location>
</feature>
<feature type="transmembrane region" description="Helical" evidence="1">
    <location>
        <begin position="192"/>
        <end position="214"/>
    </location>
</feature>
<dbReference type="EMBL" id="JAUZMY010000018">
    <property type="protein sequence ID" value="MEE2039165.1"/>
    <property type="molecule type" value="Genomic_DNA"/>
</dbReference>
<reference evidence="2 3" key="1">
    <citation type="submission" date="2023-08" db="EMBL/GenBank/DDBJ databases">
        <authorList>
            <person name="Girao M."/>
            <person name="Carvalho M.F."/>
        </authorList>
    </citation>
    <scope>NUCLEOTIDE SEQUENCE [LARGE SCALE GENOMIC DNA]</scope>
    <source>
        <strain evidence="2 3">CT-R113</strain>
    </source>
</reference>
<evidence type="ECO:0000256" key="1">
    <source>
        <dbReference type="SAM" id="Phobius"/>
    </source>
</evidence>
<dbReference type="RefSeq" id="WP_330092944.1">
    <property type="nucleotide sequence ID" value="NZ_JAUZMY010000018.1"/>
</dbReference>
<keyword evidence="1" id="KW-0472">Membrane</keyword>
<protein>
    <submittedName>
        <fullName evidence="2">Uncharacterized protein</fullName>
    </submittedName>
</protein>
<organism evidence="2 3">
    <name type="scientific">Nocardiopsis codii</name>
    <dbReference type="NCBI Taxonomy" id="3065942"/>
    <lineage>
        <taxon>Bacteria</taxon>
        <taxon>Bacillati</taxon>
        <taxon>Actinomycetota</taxon>
        <taxon>Actinomycetes</taxon>
        <taxon>Streptosporangiales</taxon>
        <taxon>Nocardiopsidaceae</taxon>
        <taxon>Nocardiopsis</taxon>
    </lineage>
</organism>
<dbReference type="Proteomes" id="UP001356095">
    <property type="component" value="Unassembled WGS sequence"/>
</dbReference>
<feature type="transmembrane region" description="Helical" evidence="1">
    <location>
        <begin position="75"/>
        <end position="100"/>
    </location>
</feature>
<keyword evidence="3" id="KW-1185">Reference proteome</keyword>
<proteinExistence type="predicted"/>
<keyword evidence="1" id="KW-0812">Transmembrane</keyword>
<accession>A0ABU7KAA0</accession>
<evidence type="ECO:0000313" key="2">
    <source>
        <dbReference type="EMBL" id="MEE2039165.1"/>
    </source>
</evidence>
<comment type="caution">
    <text evidence="2">The sequence shown here is derived from an EMBL/GenBank/DDBJ whole genome shotgun (WGS) entry which is preliminary data.</text>
</comment>
<feature type="transmembrane region" description="Helical" evidence="1">
    <location>
        <begin position="160"/>
        <end position="180"/>
    </location>
</feature>
<name>A0ABU7KAA0_9ACTN</name>
<evidence type="ECO:0000313" key="3">
    <source>
        <dbReference type="Proteomes" id="UP001356095"/>
    </source>
</evidence>
<gene>
    <name evidence="2" type="ORF">Q8791_18275</name>
</gene>
<sequence length="241" mass="26187">MQHPPSPPPPPVGTHAHGARSYVREYELRLVTGYTLIGVMSTFQLANFAAVVVAAETQGPFGLLRGMAWAPYAPAWADAIGVLTLVAVPPLVCVFLVWLLNLWPAPNLLPPWTTPEHLRAARVLHRHGRLGGDPRTAMVARSLSEALLVHADLITPRFRFAFTAVTIACSAFMVAVGLYLTVRYLGQDDLNGLASGASALALFVGFLCLVPLPIATRSRARRYRDLYDAAHRGPLRRGAPR</sequence>